<gene>
    <name evidence="2" type="ORF">BN000_03448</name>
</gene>
<proteinExistence type="predicted"/>
<accession>A0A0U1NZQ8</accession>
<protein>
    <submittedName>
        <fullName evidence="2">Uncharacterized protein</fullName>
    </submittedName>
</protein>
<organism evidence="2 3">
    <name type="scientific">Neobacillus massiliamazoniensis</name>
    <dbReference type="NCBI Taxonomy" id="1499688"/>
    <lineage>
        <taxon>Bacteria</taxon>
        <taxon>Bacillati</taxon>
        <taxon>Bacillota</taxon>
        <taxon>Bacilli</taxon>
        <taxon>Bacillales</taxon>
        <taxon>Bacillaceae</taxon>
        <taxon>Neobacillus</taxon>
    </lineage>
</organism>
<evidence type="ECO:0000313" key="2">
    <source>
        <dbReference type="EMBL" id="CRK83477.1"/>
    </source>
</evidence>
<dbReference type="EMBL" id="CVRB01000003">
    <property type="protein sequence ID" value="CRK83477.1"/>
    <property type="molecule type" value="Genomic_DNA"/>
</dbReference>
<feature type="compositionally biased region" description="Basic and acidic residues" evidence="1">
    <location>
        <begin position="9"/>
        <end position="34"/>
    </location>
</feature>
<evidence type="ECO:0000256" key="1">
    <source>
        <dbReference type="SAM" id="MobiDB-lite"/>
    </source>
</evidence>
<name>A0A0U1NZQ8_9BACI</name>
<feature type="region of interest" description="Disordered" evidence="1">
    <location>
        <begin position="1"/>
        <end position="60"/>
    </location>
</feature>
<dbReference type="RefSeq" id="WP_090636017.1">
    <property type="nucleotide sequence ID" value="NZ_CVRB01000003.1"/>
</dbReference>
<reference evidence="3" key="1">
    <citation type="submission" date="2015-05" db="EMBL/GenBank/DDBJ databases">
        <authorList>
            <person name="Urmite Genomes"/>
        </authorList>
    </citation>
    <scope>NUCLEOTIDE SEQUENCE [LARGE SCALE GENOMIC DNA]</scope>
    <source>
        <strain evidence="3">LF1</strain>
    </source>
</reference>
<evidence type="ECO:0000313" key="3">
    <source>
        <dbReference type="Proteomes" id="UP000199087"/>
    </source>
</evidence>
<keyword evidence="3" id="KW-1185">Reference proteome</keyword>
<dbReference type="OrthoDB" id="2933559at2"/>
<dbReference type="Proteomes" id="UP000199087">
    <property type="component" value="Unassembled WGS sequence"/>
</dbReference>
<sequence length="99" mass="11782">MEEQNISEESGRSNHEESPEQEKWNLEKPSHEDMWTSFMFGSGPRHPTNKQQNEPQANQSYIDYEELMSNIDTLVVSVRNLKPLLQKVYPYIEQIWKKK</sequence>
<feature type="compositionally biased region" description="Polar residues" evidence="1">
    <location>
        <begin position="49"/>
        <end position="60"/>
    </location>
</feature>
<dbReference type="AlphaFoldDB" id="A0A0U1NZQ8"/>